<dbReference type="InterPro" id="IPR029044">
    <property type="entry name" value="Nucleotide-diphossugar_trans"/>
</dbReference>
<dbReference type="PANTHER" id="PTHR43179:SF10">
    <property type="entry name" value="GLYCOSYL TRANSFERASE"/>
    <property type="match status" value="1"/>
</dbReference>
<dbReference type="InterPro" id="IPR001173">
    <property type="entry name" value="Glyco_trans_2-like"/>
</dbReference>
<dbReference type="SUPFAM" id="SSF53448">
    <property type="entry name" value="Nucleotide-diphospho-sugar transferases"/>
    <property type="match status" value="1"/>
</dbReference>
<dbReference type="Proteomes" id="UP001157167">
    <property type="component" value="Unassembled WGS sequence"/>
</dbReference>
<evidence type="ECO:0000313" key="3">
    <source>
        <dbReference type="Proteomes" id="UP001157167"/>
    </source>
</evidence>
<comment type="caution">
    <text evidence="2">The sequence shown here is derived from an EMBL/GenBank/DDBJ whole genome shotgun (WGS) entry which is preliminary data.</text>
</comment>
<keyword evidence="3" id="KW-1185">Reference proteome</keyword>
<dbReference type="GO" id="GO:0016740">
    <property type="term" value="F:transferase activity"/>
    <property type="evidence" value="ECO:0007669"/>
    <property type="project" value="UniProtKB-KW"/>
</dbReference>
<sequence length="262" mass="29418">MERLTVSLVLYRPDAAQLKATLDSLVTASRAADVVPDLFLIDNGGSDAVLAGLQLPDDWQVHVFSGHGNVGFGCGHNLSLDGAGDVHLILNPDLELAPDALVEARAFFRAHPECGLIAPAVRWDDGRVQYLCKRVPTVFDLFLRGFAPGWLRRRFAARMARYEMQDVIGDFVVWDPPLVSGAFMCFRTDVLRRLGGFDSRFFLYFEDYDLSLRAARETRIAYVPTVKVVHHGGHAAKKGLHHIRLFMHGAALFFRLHGWKWF</sequence>
<dbReference type="RefSeq" id="WP_284189657.1">
    <property type="nucleotide sequence ID" value="NZ_BSPX01000097.1"/>
</dbReference>
<dbReference type="PANTHER" id="PTHR43179">
    <property type="entry name" value="RHAMNOSYLTRANSFERASE WBBL"/>
    <property type="match status" value="1"/>
</dbReference>
<name>A0ABQ6FJE4_9RHOO</name>
<proteinExistence type="predicted"/>
<reference evidence="3" key="1">
    <citation type="journal article" date="2019" name="Int. J. Syst. Evol. Microbiol.">
        <title>The Global Catalogue of Microorganisms (GCM) 10K type strain sequencing project: providing services to taxonomists for standard genome sequencing and annotation.</title>
        <authorList>
            <consortium name="The Broad Institute Genomics Platform"/>
            <consortium name="The Broad Institute Genome Sequencing Center for Infectious Disease"/>
            <person name="Wu L."/>
            <person name="Ma J."/>
        </authorList>
    </citation>
    <scope>NUCLEOTIDE SEQUENCE [LARGE SCALE GENOMIC DNA]</scope>
    <source>
        <strain evidence="3">NBRC 102407</strain>
    </source>
</reference>
<dbReference type="Pfam" id="PF13632">
    <property type="entry name" value="Glyco_trans_2_3"/>
    <property type="match status" value="1"/>
</dbReference>
<dbReference type="EMBL" id="BSPX01000097">
    <property type="protein sequence ID" value="GLT24492.1"/>
    <property type="molecule type" value="Genomic_DNA"/>
</dbReference>
<evidence type="ECO:0000313" key="2">
    <source>
        <dbReference type="EMBL" id="GLT24492.1"/>
    </source>
</evidence>
<organism evidence="2 3">
    <name type="scientific">Zoogloea oryzae</name>
    <dbReference type="NCBI Taxonomy" id="310767"/>
    <lineage>
        <taxon>Bacteria</taxon>
        <taxon>Pseudomonadati</taxon>
        <taxon>Pseudomonadota</taxon>
        <taxon>Betaproteobacteria</taxon>
        <taxon>Rhodocyclales</taxon>
        <taxon>Zoogloeaceae</taxon>
        <taxon>Zoogloea</taxon>
    </lineage>
</organism>
<feature type="domain" description="Glycosyltransferase 2-like" evidence="1">
    <location>
        <begin position="144"/>
        <end position="218"/>
    </location>
</feature>
<protein>
    <submittedName>
        <fullName evidence="2">Glycosyl transferase</fullName>
    </submittedName>
</protein>
<gene>
    <name evidence="2" type="ORF">GCM10007933_39730</name>
</gene>
<accession>A0ABQ6FJE4</accession>
<evidence type="ECO:0000259" key="1">
    <source>
        <dbReference type="Pfam" id="PF13632"/>
    </source>
</evidence>
<keyword evidence="2" id="KW-0808">Transferase</keyword>
<dbReference type="Gene3D" id="3.90.550.10">
    <property type="entry name" value="Spore Coat Polysaccharide Biosynthesis Protein SpsA, Chain A"/>
    <property type="match status" value="1"/>
</dbReference>